<evidence type="ECO:0000256" key="1">
    <source>
        <dbReference type="SAM" id="MobiDB-lite"/>
    </source>
</evidence>
<organism evidence="2 3">
    <name type="scientific">Penicillium polonicum</name>
    <dbReference type="NCBI Taxonomy" id="60169"/>
    <lineage>
        <taxon>Eukaryota</taxon>
        <taxon>Fungi</taxon>
        <taxon>Dikarya</taxon>
        <taxon>Ascomycota</taxon>
        <taxon>Pezizomycotina</taxon>
        <taxon>Eurotiomycetes</taxon>
        <taxon>Eurotiomycetidae</taxon>
        <taxon>Eurotiales</taxon>
        <taxon>Aspergillaceae</taxon>
        <taxon>Penicillium</taxon>
    </lineage>
</organism>
<gene>
    <name evidence="2" type="ORF">PENPOL_c013G10581</name>
</gene>
<dbReference type="Proteomes" id="UP000191408">
    <property type="component" value="Unassembled WGS sequence"/>
</dbReference>
<comment type="caution">
    <text evidence="2">The sequence shown here is derived from an EMBL/GenBank/DDBJ whole genome shotgun (WGS) entry which is preliminary data.</text>
</comment>
<sequence length="181" mass="19791">MPQDSGTACDVLTFHILMYSLADRMFIHGLKAFLKKNVGKELAKRLDARTFPYARAQGAPEENVKQSWRSGSTLQGAKKECQNEFKVSDEILQQLNHFNLPPPLSDRDITYIGASGPQLINQNPQDHKLPANGSTLPAIPEDAGTAYDILSLHISMYPPTTSSPTTTSSPLTTSSWSTTSA</sequence>
<dbReference type="EMBL" id="MDYM01000013">
    <property type="protein sequence ID" value="OQD62327.1"/>
    <property type="molecule type" value="Genomic_DNA"/>
</dbReference>
<name>A0A1V6NCP1_PENPO</name>
<evidence type="ECO:0000313" key="3">
    <source>
        <dbReference type="Proteomes" id="UP000191408"/>
    </source>
</evidence>
<reference evidence="3" key="1">
    <citation type="journal article" date="2017" name="Nat. Microbiol.">
        <title>Global analysis of biosynthetic gene clusters reveals vast potential of secondary metabolite production in Penicillium species.</title>
        <authorList>
            <person name="Nielsen J.C."/>
            <person name="Grijseels S."/>
            <person name="Prigent S."/>
            <person name="Ji B."/>
            <person name="Dainat J."/>
            <person name="Nielsen K.F."/>
            <person name="Frisvad J.C."/>
            <person name="Workman M."/>
            <person name="Nielsen J."/>
        </authorList>
    </citation>
    <scope>NUCLEOTIDE SEQUENCE [LARGE SCALE GENOMIC DNA]</scope>
    <source>
        <strain evidence="3">IBT 4502</strain>
    </source>
</reference>
<dbReference type="OrthoDB" id="6359816at2759"/>
<dbReference type="STRING" id="60169.A0A1V6NCP1"/>
<evidence type="ECO:0000313" key="2">
    <source>
        <dbReference type="EMBL" id="OQD62327.1"/>
    </source>
</evidence>
<protein>
    <submittedName>
        <fullName evidence="2">Uncharacterized protein</fullName>
    </submittedName>
</protein>
<keyword evidence="3" id="KW-1185">Reference proteome</keyword>
<dbReference type="AlphaFoldDB" id="A0A1V6NCP1"/>
<feature type="region of interest" description="Disordered" evidence="1">
    <location>
        <begin position="158"/>
        <end position="181"/>
    </location>
</feature>
<proteinExistence type="predicted"/>
<accession>A0A1V6NCP1</accession>